<comment type="subcellular location">
    <subcellularLocation>
        <location evidence="1">Cytoplasm</location>
    </subcellularLocation>
</comment>
<keyword evidence="3 10" id="KW-0963">Cytoplasm</keyword>
<evidence type="ECO:0000256" key="6">
    <source>
        <dbReference type="ARBA" id="ARBA00022759"/>
    </source>
</evidence>
<dbReference type="InterPro" id="IPR041175">
    <property type="entry name" value="VLRF1/Vms1"/>
</dbReference>
<evidence type="ECO:0000256" key="10">
    <source>
        <dbReference type="PROSITE-ProRule" id="PRU01389"/>
    </source>
</evidence>
<gene>
    <name evidence="12" type="ORF">EOD39_11339</name>
</gene>
<keyword evidence="8" id="KW-0040">ANK repeat</keyword>
<comment type="caution">
    <text evidence="12">The sequence shown here is derived from an EMBL/GenBank/DDBJ whole genome shotgun (WGS) entry which is preliminary data.</text>
</comment>
<evidence type="ECO:0000256" key="5">
    <source>
        <dbReference type="ARBA" id="ARBA00022737"/>
    </source>
</evidence>
<comment type="similarity">
    <text evidence="2 10">Belongs to the ANKZF1/VMS1 family.</text>
</comment>
<dbReference type="PANTHER" id="PTHR16036:SF2">
    <property type="entry name" value="TRNA ENDONUCLEASE ANKZF1"/>
    <property type="match status" value="1"/>
</dbReference>
<comment type="domain">
    <text evidence="10">The VLRF1 domain mediates binding to the 60S ribosomal subunit.</text>
</comment>
<evidence type="ECO:0000256" key="1">
    <source>
        <dbReference type="ARBA" id="ARBA00004496"/>
    </source>
</evidence>
<dbReference type="PROSITE" id="PS52044">
    <property type="entry name" value="VLRF1"/>
    <property type="match status" value="1"/>
</dbReference>
<dbReference type="PANTHER" id="PTHR16036">
    <property type="entry name" value="ANKYRIN REPEAT AND ZINC FINGER DOMAIN-CONTAINING PROTEIN 1"/>
    <property type="match status" value="1"/>
</dbReference>
<sequence length="144" mass="16068">MTMLPTVTEVTTAMVTALQRPTTDACPAVVFRNTRGQYLPIYHCILHSNKMESKTVLAASLQNLSNKSVWVILMTGGGHIAGTVFQGREVLQHKTFHRYTVRAKQGMAQGLQDGQNRNHTPKSTAAALRRRVNQGFKIHFLTTY</sequence>
<evidence type="ECO:0000313" key="12">
    <source>
        <dbReference type="EMBL" id="RXM36958.1"/>
    </source>
</evidence>
<dbReference type="EMBL" id="SCEB01214150">
    <property type="protein sequence ID" value="RXM36958.1"/>
    <property type="molecule type" value="Genomic_DNA"/>
</dbReference>
<organism evidence="12 13">
    <name type="scientific">Acipenser ruthenus</name>
    <name type="common">Sterlet sturgeon</name>
    <dbReference type="NCBI Taxonomy" id="7906"/>
    <lineage>
        <taxon>Eukaryota</taxon>
        <taxon>Metazoa</taxon>
        <taxon>Chordata</taxon>
        <taxon>Craniata</taxon>
        <taxon>Vertebrata</taxon>
        <taxon>Euteleostomi</taxon>
        <taxon>Actinopterygii</taxon>
        <taxon>Chondrostei</taxon>
        <taxon>Acipenseriformes</taxon>
        <taxon>Acipenseridae</taxon>
        <taxon>Acipenser</taxon>
    </lineage>
</organism>
<dbReference type="GO" id="GO:0016787">
    <property type="term" value="F:hydrolase activity"/>
    <property type="evidence" value="ECO:0007669"/>
    <property type="project" value="UniProtKB-KW"/>
</dbReference>
<evidence type="ECO:0000259" key="11">
    <source>
        <dbReference type="PROSITE" id="PS52044"/>
    </source>
</evidence>
<dbReference type="InterPro" id="IPR047139">
    <property type="entry name" value="ANKZ1/VMS1"/>
</dbReference>
<dbReference type="Proteomes" id="UP000289886">
    <property type="component" value="Unassembled WGS sequence"/>
</dbReference>
<dbReference type="AlphaFoldDB" id="A0A444UP63"/>
<keyword evidence="4 10" id="KW-0540">Nuclease</keyword>
<dbReference type="GO" id="GO:0004519">
    <property type="term" value="F:endonuclease activity"/>
    <property type="evidence" value="ECO:0007669"/>
    <property type="project" value="UniProtKB-KW"/>
</dbReference>
<keyword evidence="13" id="KW-1185">Reference proteome</keyword>
<evidence type="ECO:0000256" key="3">
    <source>
        <dbReference type="ARBA" id="ARBA00022490"/>
    </source>
</evidence>
<evidence type="ECO:0000313" key="13">
    <source>
        <dbReference type="Proteomes" id="UP000289886"/>
    </source>
</evidence>
<keyword evidence="9" id="KW-0175">Coiled coil</keyword>
<reference evidence="12 13" key="1">
    <citation type="submission" date="2019-01" db="EMBL/GenBank/DDBJ databases">
        <title>Draft Genome and Complete Hox-Cluster Characterization of the Sterlet Sturgeon (Acipenser ruthenus).</title>
        <authorList>
            <person name="Wei Q."/>
        </authorList>
    </citation>
    <scope>NUCLEOTIDE SEQUENCE [LARGE SCALE GENOMIC DNA]</scope>
    <source>
        <strain evidence="12">WHYD16114868_AA</strain>
        <tissue evidence="12">Blood</tissue>
    </source>
</reference>
<dbReference type="GO" id="GO:0036503">
    <property type="term" value="P:ERAD pathway"/>
    <property type="evidence" value="ECO:0007669"/>
    <property type="project" value="TreeGrafter"/>
</dbReference>
<keyword evidence="5" id="KW-0677">Repeat</keyword>
<accession>A0A444UP63</accession>
<evidence type="ECO:0000256" key="9">
    <source>
        <dbReference type="ARBA" id="ARBA00023054"/>
    </source>
</evidence>
<dbReference type="GO" id="GO:0005737">
    <property type="term" value="C:cytoplasm"/>
    <property type="evidence" value="ECO:0007669"/>
    <property type="project" value="UniProtKB-SubCell"/>
</dbReference>
<evidence type="ECO:0000256" key="4">
    <source>
        <dbReference type="ARBA" id="ARBA00022722"/>
    </source>
</evidence>
<keyword evidence="6 10" id="KW-0255">Endonuclease</keyword>
<feature type="domain" description="VLRF1" evidence="11">
    <location>
        <begin position="66"/>
        <end position="144"/>
    </location>
</feature>
<evidence type="ECO:0000256" key="2">
    <source>
        <dbReference type="ARBA" id="ARBA00009262"/>
    </source>
</evidence>
<protein>
    <submittedName>
        <fullName evidence="12">Ankyrin repeat and zinc finger domain-containing protein 1</fullName>
    </submittedName>
</protein>
<evidence type="ECO:0000256" key="7">
    <source>
        <dbReference type="ARBA" id="ARBA00022801"/>
    </source>
</evidence>
<feature type="active site" evidence="10">
    <location>
        <position position="109"/>
    </location>
</feature>
<dbReference type="Pfam" id="PF18826">
    <property type="entry name" value="bVLRF1"/>
    <property type="match status" value="1"/>
</dbReference>
<proteinExistence type="inferred from homology"/>
<evidence type="ECO:0000256" key="8">
    <source>
        <dbReference type="ARBA" id="ARBA00023043"/>
    </source>
</evidence>
<keyword evidence="7 10" id="KW-0378">Hydrolase</keyword>
<name>A0A444UP63_ACIRT</name>